<accession>A0ACA9Y8I1</accession>
<organism evidence="1 2">
    <name type="scientific">[Candida] jaroonii</name>
    <dbReference type="NCBI Taxonomy" id="467808"/>
    <lineage>
        <taxon>Eukaryota</taxon>
        <taxon>Fungi</taxon>
        <taxon>Dikarya</taxon>
        <taxon>Ascomycota</taxon>
        <taxon>Saccharomycotina</taxon>
        <taxon>Pichiomycetes</taxon>
        <taxon>Debaryomycetaceae</taxon>
        <taxon>Yamadazyma</taxon>
    </lineage>
</organism>
<reference evidence="1" key="1">
    <citation type="submission" date="2022-06" db="EMBL/GenBank/DDBJ databases">
        <authorList>
            <person name="Legras J.-L."/>
            <person name="Devillers H."/>
            <person name="Grondin C."/>
        </authorList>
    </citation>
    <scope>NUCLEOTIDE SEQUENCE</scope>
    <source>
        <strain evidence="1">CLIB 1444</strain>
    </source>
</reference>
<dbReference type="EMBL" id="CALSDN010000005">
    <property type="protein sequence ID" value="CAH6721072.1"/>
    <property type="molecule type" value="Genomic_DNA"/>
</dbReference>
<evidence type="ECO:0000313" key="1">
    <source>
        <dbReference type="EMBL" id="CAH6721072.1"/>
    </source>
</evidence>
<comment type="caution">
    <text evidence="1">The sequence shown here is derived from an EMBL/GenBank/DDBJ whole genome shotgun (WGS) entry which is preliminary data.</text>
</comment>
<evidence type="ECO:0000313" key="2">
    <source>
        <dbReference type="Proteomes" id="UP001152531"/>
    </source>
</evidence>
<dbReference type="Proteomes" id="UP001152531">
    <property type="component" value="Unassembled WGS sequence"/>
</dbReference>
<proteinExistence type="predicted"/>
<gene>
    <name evidence="1" type="ORF">CLIB1444_05S02960</name>
</gene>
<protein>
    <submittedName>
        <fullName evidence="1">Altered inheritance of mitochondria protein 36, mitochondrial</fullName>
    </submittedName>
</protein>
<sequence>MFGLRLIRTNAFGTRAGTRAGTSGIRVVGLNNSIAKNNGLGIQSVRYRSTNPRKNEIKIRYLFYMFVLSSITVFFAGRQIDKKRVKNSFNSKEEMEAYEVETGIRRRSRLINNDKFKFISLPIMTEALKDKVIKENSTSNVQIVNPETLIEEEMKDTSKTYCFLLQDLKAQNKPLPKGLVTAVVKNHIISYKSDEDTLFILENYPLNTDDASKFENDVALINKVVVNKGDYEREVGNVIQYFDTVGKTEVV</sequence>
<name>A0ACA9Y8I1_9ASCO</name>
<keyword evidence="2" id="KW-1185">Reference proteome</keyword>